<evidence type="ECO:0000313" key="1">
    <source>
        <dbReference type="EMBL" id="EHH67493.1"/>
    </source>
</evidence>
<sequence>MTSAPRLPASLAVITITRSVAISVLDEDVERFVVHRKIVFMGTDNGECDVGSLQRGCRTVQNHGQTACFQNPKTEFRPKFPGHGVQIHRAAGTHVL</sequence>
<gene>
    <name evidence="1" type="ORF">GMO_24880</name>
</gene>
<organism evidence="1 2">
    <name type="scientific">Gluconobacter morbifer G707</name>
    <dbReference type="NCBI Taxonomy" id="1088869"/>
    <lineage>
        <taxon>Bacteria</taxon>
        <taxon>Pseudomonadati</taxon>
        <taxon>Pseudomonadota</taxon>
        <taxon>Alphaproteobacteria</taxon>
        <taxon>Acetobacterales</taxon>
        <taxon>Acetobacteraceae</taxon>
        <taxon>Gluconobacter</taxon>
    </lineage>
</organism>
<protein>
    <submittedName>
        <fullName evidence="1">Uncharacterized protein</fullName>
    </submittedName>
</protein>
<accession>G6XL65</accession>
<evidence type="ECO:0000313" key="2">
    <source>
        <dbReference type="Proteomes" id="UP000004949"/>
    </source>
</evidence>
<dbReference type="EMBL" id="AGQV01000010">
    <property type="protein sequence ID" value="EHH67493.1"/>
    <property type="molecule type" value="Genomic_DNA"/>
</dbReference>
<reference evidence="1 2" key="1">
    <citation type="submission" date="2011-10" db="EMBL/GenBank/DDBJ databases">
        <title>Genome sequence of Gluconobacter morbifer G707, isolated from Drosophila gut.</title>
        <authorList>
            <person name="Lee W.-J."/>
            <person name="Kim E.-K."/>
        </authorList>
    </citation>
    <scope>NUCLEOTIDE SEQUENCE [LARGE SCALE GENOMIC DNA]</scope>
    <source>
        <strain evidence="1 2">G707</strain>
    </source>
</reference>
<proteinExistence type="predicted"/>
<dbReference type="Proteomes" id="UP000004949">
    <property type="component" value="Unassembled WGS sequence"/>
</dbReference>
<comment type="caution">
    <text evidence="1">The sequence shown here is derived from an EMBL/GenBank/DDBJ whole genome shotgun (WGS) entry which is preliminary data.</text>
</comment>
<keyword evidence="2" id="KW-1185">Reference proteome</keyword>
<dbReference type="AlphaFoldDB" id="G6XL65"/>
<name>G6XL65_9PROT</name>
<dbReference type="PATRIC" id="fig|1088869.3.peg.2480"/>